<protein>
    <submittedName>
        <fullName evidence="2">DUF3526 domain-containing protein</fullName>
    </submittedName>
</protein>
<dbReference type="KEGG" id="smai:EXU30_14725"/>
<evidence type="ECO:0000313" key="3">
    <source>
        <dbReference type="Proteomes" id="UP000291106"/>
    </source>
</evidence>
<dbReference type="AlphaFoldDB" id="A0A411PK65"/>
<dbReference type="EMBL" id="CP036200">
    <property type="protein sequence ID" value="QBF83800.1"/>
    <property type="molecule type" value="Genomic_DNA"/>
</dbReference>
<dbReference type="Proteomes" id="UP000291106">
    <property type="component" value="Chromosome"/>
</dbReference>
<dbReference type="PANTHER" id="PTHR43471:SF1">
    <property type="entry name" value="ABC TRANSPORTER PERMEASE PROTEIN NOSY-RELATED"/>
    <property type="match status" value="1"/>
</dbReference>
<accession>A0A411PK65</accession>
<proteinExistence type="predicted"/>
<sequence length="473" mass="52939">MTPIKLIMADEWRFWKRTRLAVSVIFMGIALTLVAAIVNTVEMQHATHEREHLQHTSESRFLEQPDRHPHRMVHYGHYVFRTPAPLSIIEPGVDDYSGSSIFLEGHKQNTPMFAEQGQASGMTHFSNLTPSFLLQVIVPLFIILVGYASITREKEAGTLNIMLTQGVSLWSLMLGKLFALAGSGLLMLVPLVIAVIWAASNGEALLTSLSFVFGYLVYILIWSGIVIAASAMHKRSSASFTTLVGLWIVLCILTPRIASTGASAIAPTPGKLETDFIVTKELEKLGNGHNVSDPAFDQLKQELFSKYNVDKIEDLPFNFRGTAVQIFEEKLTTVLNEFAEQRMAEELNQALIARQFGWLSPTTAMRSLSMVIAGSSIETHHRFLREAETLRYDFVQSLNKIQTDDMTYEDDMKGYDDPASRVESSNWELLSTFSFKPDSASTRVARSLPYAAQLLFWLLLVGLSMRLALRRVS</sequence>
<organism evidence="2 3">
    <name type="scientific">Shewanella maritima</name>
    <dbReference type="NCBI Taxonomy" id="2520507"/>
    <lineage>
        <taxon>Bacteria</taxon>
        <taxon>Pseudomonadati</taxon>
        <taxon>Pseudomonadota</taxon>
        <taxon>Gammaproteobacteria</taxon>
        <taxon>Alteromonadales</taxon>
        <taxon>Shewanellaceae</taxon>
        <taxon>Shewanella</taxon>
    </lineage>
</organism>
<feature type="transmembrane region" description="Helical" evidence="1">
    <location>
        <begin position="20"/>
        <end position="38"/>
    </location>
</feature>
<dbReference type="RefSeq" id="WP_130601275.1">
    <property type="nucleotide sequence ID" value="NZ_CP036200.1"/>
</dbReference>
<feature type="transmembrane region" description="Helical" evidence="1">
    <location>
        <begin position="450"/>
        <end position="469"/>
    </location>
</feature>
<evidence type="ECO:0000313" key="2">
    <source>
        <dbReference type="EMBL" id="QBF83800.1"/>
    </source>
</evidence>
<keyword evidence="3" id="KW-1185">Reference proteome</keyword>
<feature type="transmembrane region" description="Helical" evidence="1">
    <location>
        <begin position="132"/>
        <end position="150"/>
    </location>
</feature>
<dbReference type="InterPro" id="IPR021913">
    <property type="entry name" value="DUF3526"/>
</dbReference>
<evidence type="ECO:0000256" key="1">
    <source>
        <dbReference type="SAM" id="Phobius"/>
    </source>
</evidence>
<dbReference type="PANTHER" id="PTHR43471">
    <property type="entry name" value="ABC TRANSPORTER PERMEASE"/>
    <property type="match status" value="1"/>
</dbReference>
<dbReference type="OrthoDB" id="184009at2"/>
<name>A0A411PK65_9GAMM</name>
<feature type="transmembrane region" description="Helical" evidence="1">
    <location>
        <begin position="240"/>
        <end position="258"/>
    </location>
</feature>
<keyword evidence="1" id="KW-0472">Membrane</keyword>
<keyword evidence="1" id="KW-0812">Transmembrane</keyword>
<reference evidence="2 3" key="1">
    <citation type="submission" date="2019-02" db="EMBL/GenBank/DDBJ databases">
        <title>Shewanella sp. D4-2 isolated from Dokdo Island.</title>
        <authorList>
            <person name="Baek K."/>
        </authorList>
    </citation>
    <scope>NUCLEOTIDE SEQUENCE [LARGE SCALE GENOMIC DNA]</scope>
    <source>
        <strain evidence="2 3">D4-2</strain>
    </source>
</reference>
<dbReference type="Pfam" id="PF12040">
    <property type="entry name" value="DUF3526"/>
    <property type="match status" value="1"/>
</dbReference>
<gene>
    <name evidence="2" type="ORF">EXU30_14725</name>
</gene>
<keyword evidence="1" id="KW-1133">Transmembrane helix</keyword>
<feature type="transmembrane region" description="Helical" evidence="1">
    <location>
        <begin position="177"/>
        <end position="199"/>
    </location>
</feature>
<feature type="transmembrane region" description="Helical" evidence="1">
    <location>
        <begin position="205"/>
        <end position="228"/>
    </location>
</feature>